<name>E6MGF5_9FIRM</name>
<evidence type="ECO:0000259" key="1">
    <source>
        <dbReference type="Pfam" id="PF00456"/>
    </source>
</evidence>
<feature type="domain" description="Transketolase N-terminal" evidence="1">
    <location>
        <begin position="18"/>
        <end position="259"/>
    </location>
</feature>
<accession>E6MGF5</accession>
<dbReference type="SUPFAM" id="SSF52518">
    <property type="entry name" value="Thiamin diphosphate-binding fold (THDP-binding)"/>
    <property type="match status" value="1"/>
</dbReference>
<proteinExistence type="predicted"/>
<reference evidence="2 3" key="1">
    <citation type="submission" date="2010-12" db="EMBL/GenBank/DDBJ databases">
        <authorList>
            <person name="Muzny D."/>
            <person name="Qin X."/>
            <person name="Deng J."/>
            <person name="Jiang H."/>
            <person name="Liu Y."/>
            <person name="Qu J."/>
            <person name="Song X.-Z."/>
            <person name="Zhang L."/>
            <person name="Thornton R."/>
            <person name="Coyle M."/>
            <person name="Francisco L."/>
            <person name="Jackson L."/>
            <person name="Javaid M."/>
            <person name="Korchina V."/>
            <person name="Kovar C."/>
            <person name="Mata R."/>
            <person name="Mathew T."/>
            <person name="Ngo R."/>
            <person name="Nguyen L."/>
            <person name="Nguyen N."/>
            <person name="Okwuonu G."/>
            <person name="Ongeri F."/>
            <person name="Pham C."/>
            <person name="Simmons D."/>
            <person name="Wilczek-Boney K."/>
            <person name="Hale W."/>
            <person name="Jakkamsetti A."/>
            <person name="Pham P."/>
            <person name="Ruth R."/>
            <person name="San Lucas F."/>
            <person name="Warren J."/>
            <person name="Zhang J."/>
            <person name="Zhao Z."/>
            <person name="Zhou C."/>
            <person name="Zhu D."/>
            <person name="Lee S."/>
            <person name="Bess C."/>
            <person name="Blankenburg K."/>
            <person name="Forbes L."/>
            <person name="Fu Q."/>
            <person name="Gubbala S."/>
            <person name="Hirani K."/>
            <person name="Jayaseelan J.C."/>
            <person name="Lara F."/>
            <person name="Munidasa M."/>
            <person name="Palculict T."/>
            <person name="Patil S."/>
            <person name="Pu L.-L."/>
            <person name="Saada N."/>
            <person name="Tang L."/>
            <person name="Weissenberger G."/>
            <person name="Zhu Y."/>
            <person name="Hemphill L."/>
            <person name="Shang Y."/>
            <person name="Youmans B."/>
            <person name="Ayvaz T."/>
            <person name="Ross M."/>
            <person name="Santibanez J."/>
            <person name="Aqrawi P."/>
            <person name="Gross S."/>
            <person name="Joshi V."/>
            <person name="Fowler G."/>
            <person name="Nazareth L."/>
            <person name="Reid J."/>
            <person name="Worley K."/>
            <person name="Petrosino J."/>
            <person name="Highlander S."/>
            <person name="Gibbs R."/>
        </authorList>
    </citation>
    <scope>NUCLEOTIDE SEQUENCE [LARGE SCALE GENOMIC DNA]</scope>
    <source>
        <strain evidence="2 3">ATCC 23263</strain>
    </source>
</reference>
<organism evidence="2 3">
    <name type="scientific">Pseudoramibacter alactolyticus ATCC 23263</name>
    <dbReference type="NCBI Taxonomy" id="887929"/>
    <lineage>
        <taxon>Bacteria</taxon>
        <taxon>Bacillati</taxon>
        <taxon>Bacillota</taxon>
        <taxon>Clostridia</taxon>
        <taxon>Eubacteriales</taxon>
        <taxon>Eubacteriaceae</taxon>
        <taxon>Pseudoramibacter</taxon>
    </lineage>
</organism>
<dbReference type="Gene3D" id="3.40.50.970">
    <property type="match status" value="1"/>
</dbReference>
<dbReference type="InterPro" id="IPR005474">
    <property type="entry name" value="Transketolase_N"/>
</dbReference>
<dbReference type="Pfam" id="PF00456">
    <property type="entry name" value="Transketolase_N"/>
    <property type="match status" value="1"/>
</dbReference>
<dbReference type="eggNOG" id="COG3959">
    <property type="taxonomic scope" value="Bacteria"/>
</dbReference>
<dbReference type="InterPro" id="IPR029061">
    <property type="entry name" value="THDP-binding"/>
</dbReference>
<sequence length="290" mass="31541">MEKSKMGISAIALECLATKCRLNVIRMLKSSGHGHLGGALSAIDIVTALYFSEMNIDPNMPDKSDRDRFVLSAGHKCLAQYAVLAEKGFFDKQILDTYGHLNSVIPGHPNMQKLPGIEANTGALGHGLAIANGMAASAKLRKDKSRVFVVMGDGELPEGSNWEAAAQAAKFKLDNLILFVDYNGLQISGSVENVLNMQPVMAKFESFGWAAHEIDGHDVRQILDVLKKLPSEEGKPSIVFAKTIKAKGIPTQEGKTASHFWQPSGKELEQCEMILRAKLSYQEKICEAAS</sequence>
<dbReference type="PANTHER" id="PTHR47514">
    <property type="entry name" value="TRANSKETOLASE N-TERMINAL SECTION-RELATED"/>
    <property type="match status" value="1"/>
</dbReference>
<protein>
    <submittedName>
        <fullName evidence="2">Transketolase, thiamine diphosphate binding domain protein</fullName>
    </submittedName>
</protein>
<keyword evidence="3" id="KW-1185">Reference proteome</keyword>
<dbReference type="EMBL" id="AEQN01000016">
    <property type="protein sequence ID" value="EFV01695.1"/>
    <property type="molecule type" value="Genomic_DNA"/>
</dbReference>
<evidence type="ECO:0000313" key="2">
    <source>
        <dbReference type="EMBL" id="EFV01695.1"/>
    </source>
</evidence>
<dbReference type="PANTHER" id="PTHR47514:SF2">
    <property type="entry name" value="TRANSKETOLASE"/>
    <property type="match status" value="1"/>
</dbReference>
<comment type="caution">
    <text evidence="2">The sequence shown here is derived from an EMBL/GenBank/DDBJ whole genome shotgun (WGS) entry which is preliminary data.</text>
</comment>
<dbReference type="HOGENOM" id="CLU_009227_4_1_9"/>
<dbReference type="CDD" id="cd02012">
    <property type="entry name" value="TPP_TK"/>
    <property type="match status" value="1"/>
</dbReference>
<gene>
    <name evidence="2" type="ORF">HMP0721_1088</name>
</gene>
<dbReference type="Proteomes" id="UP000004754">
    <property type="component" value="Unassembled WGS sequence"/>
</dbReference>
<dbReference type="STRING" id="887929.HMP0721_1088"/>
<dbReference type="AlphaFoldDB" id="E6MGF5"/>
<evidence type="ECO:0000313" key="3">
    <source>
        <dbReference type="Proteomes" id="UP000004754"/>
    </source>
</evidence>